<evidence type="ECO:0000256" key="4">
    <source>
        <dbReference type="ARBA" id="ARBA00022989"/>
    </source>
</evidence>
<evidence type="ECO:0000256" key="5">
    <source>
        <dbReference type="ARBA" id="ARBA00023136"/>
    </source>
</evidence>
<feature type="transmembrane region" description="Helical" evidence="7">
    <location>
        <begin position="174"/>
        <end position="192"/>
    </location>
</feature>
<evidence type="ECO:0000256" key="7">
    <source>
        <dbReference type="SAM" id="Phobius"/>
    </source>
</evidence>
<evidence type="ECO:0000256" key="1">
    <source>
        <dbReference type="ARBA" id="ARBA00004141"/>
    </source>
</evidence>
<feature type="transmembrane region" description="Helical" evidence="7">
    <location>
        <begin position="572"/>
        <end position="594"/>
    </location>
</feature>
<protein>
    <submittedName>
        <fullName evidence="8">Sodium:solute symporter family protein</fullName>
    </submittedName>
</protein>
<dbReference type="CDD" id="cd11478">
    <property type="entry name" value="SLC5sbd_u2"/>
    <property type="match status" value="1"/>
</dbReference>
<comment type="subcellular location">
    <subcellularLocation>
        <location evidence="1">Membrane</location>
        <topology evidence="1">Multi-pass membrane protein</topology>
    </subcellularLocation>
</comment>
<dbReference type="EMBL" id="JAPDDT010000006">
    <property type="protein sequence ID" value="MCW1923970.1"/>
    <property type="molecule type" value="Genomic_DNA"/>
</dbReference>
<feature type="transmembrane region" description="Helical" evidence="7">
    <location>
        <begin position="260"/>
        <end position="280"/>
    </location>
</feature>
<evidence type="ECO:0000313" key="9">
    <source>
        <dbReference type="Proteomes" id="UP001320876"/>
    </source>
</evidence>
<accession>A0ABT3GKC2</accession>
<reference evidence="8 9" key="1">
    <citation type="submission" date="2022-10" db="EMBL/GenBank/DDBJ databases">
        <title>Luteolibacter arcticus strain CCTCC AB 2014275, whole genome shotgun sequencing project.</title>
        <authorList>
            <person name="Zhao G."/>
            <person name="Shen L."/>
        </authorList>
    </citation>
    <scope>NUCLEOTIDE SEQUENCE [LARGE SCALE GENOMIC DNA]</scope>
    <source>
        <strain evidence="8 9">CCTCC AB 2014275</strain>
    </source>
</reference>
<feature type="transmembrane region" description="Helical" evidence="7">
    <location>
        <begin position="204"/>
        <end position="222"/>
    </location>
</feature>
<dbReference type="PANTHER" id="PTHR11819">
    <property type="entry name" value="SOLUTE CARRIER FAMILY 5"/>
    <property type="match status" value="1"/>
</dbReference>
<dbReference type="InterPro" id="IPR001734">
    <property type="entry name" value="Na/solute_symporter"/>
</dbReference>
<feature type="transmembrane region" description="Helical" evidence="7">
    <location>
        <begin position="301"/>
        <end position="325"/>
    </location>
</feature>
<dbReference type="PROSITE" id="PS50283">
    <property type="entry name" value="NA_SOLUT_SYMP_3"/>
    <property type="match status" value="1"/>
</dbReference>
<dbReference type="NCBIfam" id="TIGR00813">
    <property type="entry name" value="sss"/>
    <property type="match status" value="1"/>
</dbReference>
<name>A0ABT3GKC2_9BACT</name>
<sequence length="595" mass="64482">MFIEFTSLLAATGGAISTEGMAKPDLHAIDWSIMAIYLAFVLGIGFALKKYMNSADDFFLSGRSIPGWVCGLAFISANLGAQELIGMAASGAEYGIMTTHFYWVGAIPAMVFLGVFMMPMYYGSKAKSVPEYLKMRYNEPTRVFNSVSFAFMTVASSGISMHALADLLHALLDWNYYACLVVTSLIVLAYVLKGGLSSAIYNEVLQFFMIVFGIAPLAYIALKNVGGWEGLKAKLMASEQGVGAMHSWAQTGGTENPMGVPWYGILFGLGFVLSFGYWTTNFAEVQRALAANSMGAARRTPIIGAIPKMLFPAVVILPGLIAYALTSDPAPGYAIPNKLDANGAVVLNDAGQAVLNYNQVLPSMIFHYFPNGLLGLALTALMASFMSGMAANVTAFNTVWTYDLYKTMKPDQTDKQLLAMGRYATIFGIIAAMGFAFVASKYNNIMSILQLVFGFVNAPLFATFLLGMFTKRSNGVGSFWGLVVGTTAAVVFHGMSIAIGNAPGVKGGWISSMIEFPKEMSQNFWIAIVAFSVTFVVNAVLSLVTPRTKSDEELRGLVYSLTPKYRDEKELWILRPAVLGSFVMVAVIVLNFIFW</sequence>
<organism evidence="8 9">
    <name type="scientific">Luteolibacter arcticus</name>
    <dbReference type="NCBI Taxonomy" id="1581411"/>
    <lineage>
        <taxon>Bacteria</taxon>
        <taxon>Pseudomonadati</taxon>
        <taxon>Verrucomicrobiota</taxon>
        <taxon>Verrucomicrobiia</taxon>
        <taxon>Verrucomicrobiales</taxon>
        <taxon>Verrucomicrobiaceae</taxon>
        <taxon>Luteolibacter</taxon>
    </lineage>
</organism>
<evidence type="ECO:0000313" key="8">
    <source>
        <dbReference type="EMBL" id="MCW1923970.1"/>
    </source>
</evidence>
<evidence type="ECO:0000256" key="2">
    <source>
        <dbReference type="ARBA" id="ARBA00006434"/>
    </source>
</evidence>
<comment type="similarity">
    <text evidence="2 6">Belongs to the sodium:solute symporter (SSF) (TC 2.A.21) family.</text>
</comment>
<feature type="transmembrane region" description="Helical" evidence="7">
    <location>
        <begin position="524"/>
        <end position="545"/>
    </location>
</feature>
<feature type="transmembrane region" description="Helical" evidence="7">
    <location>
        <begin position="479"/>
        <end position="504"/>
    </location>
</feature>
<feature type="transmembrane region" description="Helical" evidence="7">
    <location>
        <begin position="60"/>
        <end position="81"/>
    </location>
</feature>
<keyword evidence="9" id="KW-1185">Reference proteome</keyword>
<dbReference type="Proteomes" id="UP001320876">
    <property type="component" value="Unassembled WGS sequence"/>
</dbReference>
<evidence type="ECO:0000256" key="6">
    <source>
        <dbReference type="RuleBase" id="RU362091"/>
    </source>
</evidence>
<proteinExistence type="inferred from homology"/>
<feature type="transmembrane region" description="Helical" evidence="7">
    <location>
        <begin position="143"/>
        <end position="162"/>
    </location>
</feature>
<dbReference type="Pfam" id="PF00474">
    <property type="entry name" value="SSF"/>
    <property type="match status" value="1"/>
</dbReference>
<gene>
    <name evidence="8" type="ORF">OKA05_15490</name>
</gene>
<dbReference type="RefSeq" id="WP_264488076.1">
    <property type="nucleotide sequence ID" value="NZ_JAPDDT010000006.1"/>
</dbReference>
<dbReference type="PANTHER" id="PTHR11819:SF195">
    <property type="entry name" value="SODIUM_GLUCOSE COTRANSPORTER 4"/>
    <property type="match status" value="1"/>
</dbReference>
<feature type="transmembrane region" description="Helical" evidence="7">
    <location>
        <begin position="101"/>
        <end position="122"/>
    </location>
</feature>
<dbReference type="InterPro" id="IPR038377">
    <property type="entry name" value="Na/Glc_symporter_sf"/>
</dbReference>
<feature type="transmembrane region" description="Helical" evidence="7">
    <location>
        <begin position="417"/>
        <end position="439"/>
    </location>
</feature>
<keyword evidence="5 7" id="KW-0472">Membrane</keyword>
<evidence type="ECO:0000256" key="3">
    <source>
        <dbReference type="ARBA" id="ARBA00022692"/>
    </source>
</evidence>
<comment type="caution">
    <text evidence="8">The sequence shown here is derived from an EMBL/GenBank/DDBJ whole genome shotgun (WGS) entry which is preliminary data.</text>
</comment>
<feature type="transmembrane region" description="Helical" evidence="7">
    <location>
        <begin position="445"/>
        <end position="467"/>
    </location>
</feature>
<dbReference type="Gene3D" id="1.20.1730.10">
    <property type="entry name" value="Sodium/glucose cotransporter"/>
    <property type="match status" value="1"/>
</dbReference>
<feature type="transmembrane region" description="Helical" evidence="7">
    <location>
        <begin position="32"/>
        <end position="48"/>
    </location>
</feature>
<keyword evidence="4 7" id="KW-1133">Transmembrane helix</keyword>
<keyword evidence="3 7" id="KW-0812">Transmembrane</keyword>
<feature type="transmembrane region" description="Helical" evidence="7">
    <location>
        <begin position="373"/>
        <end position="396"/>
    </location>
</feature>